<gene>
    <name evidence="2" type="ORF">GCM10022262_34230</name>
</gene>
<sequence>MPAYRVVEDDGRQIDLDAHRVTRVGDVLVFEDISTATGQWQKVARVPLARVQSVRDDAPASWLPVRPQTPHREGRDEEQVR</sequence>
<dbReference type="EMBL" id="BAABBA010000021">
    <property type="protein sequence ID" value="GAA4289062.1"/>
    <property type="molecule type" value="Genomic_DNA"/>
</dbReference>
<comment type="caution">
    <text evidence="2">The sequence shown here is derived from an EMBL/GenBank/DDBJ whole genome shotgun (WGS) entry which is preliminary data.</text>
</comment>
<dbReference type="Proteomes" id="UP001499841">
    <property type="component" value="Unassembled WGS sequence"/>
</dbReference>
<feature type="region of interest" description="Disordered" evidence="1">
    <location>
        <begin position="57"/>
        <end position="81"/>
    </location>
</feature>
<evidence type="ECO:0000256" key="1">
    <source>
        <dbReference type="SAM" id="MobiDB-lite"/>
    </source>
</evidence>
<evidence type="ECO:0000313" key="2">
    <source>
        <dbReference type="EMBL" id="GAA4289062.1"/>
    </source>
</evidence>
<protein>
    <submittedName>
        <fullName evidence="2">Uncharacterized protein</fullName>
    </submittedName>
</protein>
<reference evidence="3" key="1">
    <citation type="journal article" date="2019" name="Int. J. Syst. Evol. Microbiol.">
        <title>The Global Catalogue of Microorganisms (GCM) 10K type strain sequencing project: providing services to taxonomists for standard genome sequencing and annotation.</title>
        <authorList>
            <consortium name="The Broad Institute Genomics Platform"/>
            <consortium name="The Broad Institute Genome Sequencing Center for Infectious Disease"/>
            <person name="Wu L."/>
            <person name="Ma J."/>
        </authorList>
    </citation>
    <scope>NUCLEOTIDE SEQUENCE [LARGE SCALE GENOMIC DNA]</scope>
    <source>
        <strain evidence="3">JCM 17459</strain>
    </source>
</reference>
<organism evidence="2 3">
    <name type="scientific">Georgenia daeguensis</name>
    <dbReference type="NCBI Taxonomy" id="908355"/>
    <lineage>
        <taxon>Bacteria</taxon>
        <taxon>Bacillati</taxon>
        <taxon>Actinomycetota</taxon>
        <taxon>Actinomycetes</taxon>
        <taxon>Micrococcales</taxon>
        <taxon>Bogoriellaceae</taxon>
        <taxon>Georgenia</taxon>
    </lineage>
</organism>
<evidence type="ECO:0000313" key="3">
    <source>
        <dbReference type="Proteomes" id="UP001499841"/>
    </source>
</evidence>
<proteinExistence type="predicted"/>
<feature type="compositionally biased region" description="Basic and acidic residues" evidence="1">
    <location>
        <begin position="70"/>
        <end position="81"/>
    </location>
</feature>
<keyword evidence="3" id="KW-1185">Reference proteome</keyword>
<accession>A0ABP8EZB7</accession>
<name>A0ABP8EZB7_9MICO</name>